<dbReference type="NCBIfam" id="TIGR02832">
    <property type="entry name" value="spo_yunB"/>
    <property type="match status" value="1"/>
</dbReference>
<dbReference type="KEGG" id="ptrh:RsTaC01_0932"/>
<dbReference type="PIRSF" id="PIRSF021383">
    <property type="entry name" value="YunB"/>
    <property type="match status" value="1"/>
</dbReference>
<reference evidence="1" key="1">
    <citation type="journal article" date="2023" name="ISME J.">
        <title>Emergence of putative energy parasites within Clostridia revealed by genome analysis of a novel endosymbiotic clade.</title>
        <authorList>
            <person name="Takahashi K."/>
            <person name="Kuwahara H."/>
            <person name="Horikawa Y."/>
            <person name="Izawa K."/>
            <person name="Kato D."/>
            <person name="Inagaki T."/>
            <person name="Yuki M."/>
            <person name="Ohkuma M."/>
            <person name="Hongoh Y."/>
        </authorList>
    </citation>
    <scope>NUCLEOTIDE SEQUENCE</scope>
    <source>
        <strain evidence="1">RsTa-C01</strain>
    </source>
</reference>
<sequence>MKKLILLFLAFLSIFFILDMYLRPTIKNMSENKAKTIATEIIDQVVLEELSTINIDGQKLVNIEYDNSESISSVSTNAYFMNLIKTRISAAIQKKLSKLQVKTLEIPLGTLLGTEILNGRGPAIPVKISMSGSSMVEFSSQFSESGINQTKHQVYLDVNTKVTIIIPGHSSSSNIHTNIIISEIIIVGKVPNFYFK</sequence>
<dbReference type="AlphaFoldDB" id="A0AA48IAA8"/>
<dbReference type="EMBL" id="AP027925">
    <property type="protein sequence ID" value="BED92993.1"/>
    <property type="molecule type" value="Genomic_DNA"/>
</dbReference>
<accession>A0AA48IAA8</accession>
<dbReference type="Pfam" id="PF09560">
    <property type="entry name" value="Spore_YunB"/>
    <property type="match status" value="1"/>
</dbReference>
<dbReference type="InterPro" id="IPR014197">
    <property type="entry name" value="Sporulation_prot_YunB"/>
</dbReference>
<gene>
    <name evidence="1" type="ORF">RsTaC01_0932</name>
</gene>
<protein>
    <submittedName>
        <fullName evidence="1">Sporulation protein YunB</fullName>
    </submittedName>
</protein>
<dbReference type="Proteomes" id="UP001335720">
    <property type="component" value="Chromosome"/>
</dbReference>
<organism evidence="1">
    <name type="scientific">Candidatus Paraimprobicoccus trichonymphae</name>
    <dbReference type="NCBI Taxonomy" id="3033793"/>
    <lineage>
        <taxon>Bacteria</taxon>
        <taxon>Bacillati</taxon>
        <taxon>Bacillota</taxon>
        <taxon>Clostridia</taxon>
        <taxon>Candidatus Paraimprobicoccus</taxon>
    </lineage>
</organism>
<evidence type="ECO:0000313" key="1">
    <source>
        <dbReference type="EMBL" id="BED92993.1"/>
    </source>
</evidence>
<name>A0AA48IAA8_9FIRM</name>
<proteinExistence type="predicted"/>